<gene>
    <name evidence="2" type="ORF">BN970_06016</name>
</gene>
<protein>
    <recommendedName>
        <fullName evidence="4">PPE family protein</fullName>
    </recommendedName>
</protein>
<feature type="region of interest" description="Disordered" evidence="1">
    <location>
        <begin position="65"/>
        <end position="89"/>
    </location>
</feature>
<evidence type="ECO:0000256" key="1">
    <source>
        <dbReference type="SAM" id="MobiDB-lite"/>
    </source>
</evidence>
<evidence type="ECO:0008006" key="4">
    <source>
        <dbReference type="Google" id="ProtNLM"/>
    </source>
</evidence>
<reference evidence="2 3" key="1">
    <citation type="submission" date="2015-03" db="EMBL/GenBank/DDBJ databases">
        <authorList>
            <person name="Murphy D."/>
        </authorList>
    </citation>
    <scope>NUCLEOTIDE SEQUENCE [LARGE SCALE GENOMIC DNA]</scope>
    <source>
        <strain evidence="2 3">D16</strain>
    </source>
</reference>
<sequence length="89" mass="9362">MNEPVKVLAPLTWNPASMQLPEMPPIQPGEDAMSMTIAGILPTLATSLTTNVTALSAKENMFNAKLSDAQAPTRRPTSPAVRASASSAR</sequence>
<dbReference type="Proteomes" id="UP000182227">
    <property type="component" value="Unassembled WGS sequence"/>
</dbReference>
<proteinExistence type="predicted"/>
<feature type="compositionally biased region" description="Low complexity" evidence="1">
    <location>
        <begin position="74"/>
        <end position="89"/>
    </location>
</feature>
<name>A0A0U1DZ83_9MYCO</name>
<accession>A0A0U1DZ83</accession>
<dbReference type="EMBL" id="CTEF01000006">
    <property type="protein sequence ID" value="CQD23666.1"/>
    <property type="molecule type" value="Genomic_DNA"/>
</dbReference>
<organism evidence="2 3">
    <name type="scientific">Mycolicibacterium conceptionense</name>
    <dbReference type="NCBI Taxonomy" id="451644"/>
    <lineage>
        <taxon>Bacteria</taxon>
        <taxon>Bacillati</taxon>
        <taxon>Actinomycetota</taxon>
        <taxon>Actinomycetes</taxon>
        <taxon>Mycobacteriales</taxon>
        <taxon>Mycobacteriaceae</taxon>
        <taxon>Mycolicibacterium</taxon>
    </lineage>
</organism>
<evidence type="ECO:0000313" key="3">
    <source>
        <dbReference type="Proteomes" id="UP000182227"/>
    </source>
</evidence>
<evidence type="ECO:0000313" key="2">
    <source>
        <dbReference type="EMBL" id="CQD23666.1"/>
    </source>
</evidence>
<dbReference type="AlphaFoldDB" id="A0A0U1DZ83"/>